<evidence type="ECO:0000313" key="3">
    <source>
        <dbReference type="EMBL" id="RGE45502.1"/>
    </source>
</evidence>
<evidence type="ECO:0000256" key="1">
    <source>
        <dbReference type="SAM" id="MobiDB-lite"/>
    </source>
</evidence>
<evidence type="ECO:0000313" key="4">
    <source>
        <dbReference type="Proteomes" id="UP000261948"/>
    </source>
</evidence>
<organism evidence="3 4">
    <name type="scientific">Comamonas testosteroni</name>
    <name type="common">Pseudomonas testosteroni</name>
    <dbReference type="NCBI Taxonomy" id="285"/>
    <lineage>
        <taxon>Bacteria</taxon>
        <taxon>Pseudomonadati</taxon>
        <taxon>Pseudomonadota</taxon>
        <taxon>Betaproteobacteria</taxon>
        <taxon>Burkholderiales</taxon>
        <taxon>Comamonadaceae</taxon>
        <taxon>Comamonas</taxon>
    </lineage>
</organism>
<name>A0A373FPM7_COMTE</name>
<keyword evidence="2" id="KW-1133">Transmembrane helix</keyword>
<reference evidence="3 4" key="1">
    <citation type="submission" date="2018-08" db="EMBL/GenBank/DDBJ databases">
        <title>Comamonas testosteroni strain SWCO2.</title>
        <authorList>
            <person name="Jiang N."/>
            <person name="Zhang X.Z."/>
        </authorList>
    </citation>
    <scope>NUCLEOTIDE SEQUENCE [LARGE SCALE GENOMIC DNA]</scope>
    <source>
        <strain evidence="3 4">SWCO2</strain>
    </source>
</reference>
<accession>A0A373FPM7</accession>
<comment type="caution">
    <text evidence="3">The sequence shown here is derived from an EMBL/GenBank/DDBJ whole genome shotgun (WGS) entry which is preliminary data.</text>
</comment>
<dbReference type="EMBL" id="QURR01000008">
    <property type="protein sequence ID" value="RGE45502.1"/>
    <property type="molecule type" value="Genomic_DNA"/>
</dbReference>
<sequence>MIYLYWYLGVGIAVLAVVYGAHRLTKEKESESLRELLEAVNPDRKKLSYRILNNVVAPILAAILVVAVWPVAVYMKAKEMFKKKDDAEVEEEREFAVERQHLLERLTVQEVEKREVVTDPLRAAPELPFGHLNAAWKEFLKGQADGGELWSFSARWQTTWGRKELRSGYVLVQNGSPGAHFLTVWRDIPDDARPDDKAKRAGADDIPGWLRRQAD</sequence>
<feature type="transmembrane region" description="Helical" evidence="2">
    <location>
        <begin position="6"/>
        <end position="24"/>
    </location>
</feature>
<dbReference type="Proteomes" id="UP000261948">
    <property type="component" value="Unassembled WGS sequence"/>
</dbReference>
<gene>
    <name evidence="3" type="ORF">DZC30_07840</name>
</gene>
<dbReference type="OrthoDB" id="8902023at2"/>
<keyword evidence="4" id="KW-1185">Reference proteome</keyword>
<evidence type="ECO:0000256" key="2">
    <source>
        <dbReference type="SAM" id="Phobius"/>
    </source>
</evidence>
<keyword evidence="2" id="KW-0472">Membrane</keyword>
<keyword evidence="2" id="KW-0812">Transmembrane</keyword>
<dbReference type="AlphaFoldDB" id="A0A373FPM7"/>
<feature type="region of interest" description="Disordered" evidence="1">
    <location>
        <begin position="190"/>
        <end position="215"/>
    </location>
</feature>
<feature type="compositionally biased region" description="Basic and acidic residues" evidence="1">
    <location>
        <begin position="190"/>
        <end position="203"/>
    </location>
</feature>
<feature type="transmembrane region" description="Helical" evidence="2">
    <location>
        <begin position="51"/>
        <end position="75"/>
    </location>
</feature>
<proteinExistence type="predicted"/>
<protein>
    <submittedName>
        <fullName evidence="3">Uncharacterized protein</fullName>
    </submittedName>
</protein>